<dbReference type="Proteomes" id="UP000017396">
    <property type="component" value="Chromosome"/>
</dbReference>
<name>U5QN85_GLOK1</name>
<organism evidence="1 2">
    <name type="scientific">Gloeobacter kilaueensis (strain ATCC BAA-2537 / CCAP 1431/1 / ULC 316 / JS1)</name>
    <dbReference type="NCBI Taxonomy" id="1183438"/>
    <lineage>
        <taxon>Bacteria</taxon>
        <taxon>Bacillati</taxon>
        <taxon>Cyanobacteriota</taxon>
        <taxon>Cyanophyceae</taxon>
        <taxon>Gloeobacterales</taxon>
        <taxon>Gloeobacteraceae</taxon>
        <taxon>Gloeobacter</taxon>
    </lineage>
</organism>
<accession>U5QN85</accession>
<dbReference type="HOGENOM" id="CLU_1803434_0_0_3"/>
<evidence type="ECO:0000313" key="1">
    <source>
        <dbReference type="EMBL" id="AGY59069.1"/>
    </source>
</evidence>
<dbReference type="AlphaFoldDB" id="U5QN85"/>
<gene>
    <name evidence="1" type="ORF">GKIL_2823</name>
</gene>
<proteinExistence type="predicted"/>
<keyword evidence="2" id="KW-1185">Reference proteome</keyword>
<sequence length="143" mass="15912">MSSLPVQLLKMWRISVTKEGRRSSSSLRLLNQGVGLSTQRDQPSGPFLLFIKIDTGVFLFLFDIEPVMVGDYSLQVINGEPNFERTFLTAPQIKRTACDLVAQVASGQQIELPVLLGEWEPNAEINGNWQQDLNANRLPQVAG</sequence>
<protein>
    <submittedName>
        <fullName evidence="1">Uncharacterized protein</fullName>
    </submittedName>
</protein>
<dbReference type="KEGG" id="glj:GKIL_2823"/>
<evidence type="ECO:0000313" key="2">
    <source>
        <dbReference type="Proteomes" id="UP000017396"/>
    </source>
</evidence>
<dbReference type="EMBL" id="CP003587">
    <property type="protein sequence ID" value="AGY59069.1"/>
    <property type="molecule type" value="Genomic_DNA"/>
</dbReference>
<reference evidence="1 2" key="1">
    <citation type="journal article" date="2013" name="PLoS ONE">
        <title>Cultivation and Complete Genome Sequencing of Gloeobacter kilaueensis sp. nov., from a Lava Cave in Kilauea Caldera, Hawai'i.</title>
        <authorList>
            <person name="Saw J.H."/>
            <person name="Schatz M."/>
            <person name="Brown M.V."/>
            <person name="Kunkel D.D."/>
            <person name="Foster J.S."/>
            <person name="Shick H."/>
            <person name="Christensen S."/>
            <person name="Hou S."/>
            <person name="Wan X."/>
            <person name="Donachie S.P."/>
        </authorList>
    </citation>
    <scope>NUCLEOTIDE SEQUENCE [LARGE SCALE GENOMIC DNA]</scope>
    <source>
        <strain evidence="2">JS</strain>
    </source>
</reference>